<evidence type="ECO:0000313" key="2">
    <source>
        <dbReference type="Proteomes" id="UP000000939"/>
    </source>
</evidence>
<reference evidence="1 2" key="1">
    <citation type="journal article" date="2010" name="Stand. Genomic Sci.">
        <title>Complete genome sequence of Arcobacter nitrofigilis type strain (CI).</title>
        <authorList>
            <person name="Pati A."/>
            <person name="Gronow S."/>
            <person name="Lapidus A."/>
            <person name="Copeland A."/>
            <person name="Glavina Del Rio T."/>
            <person name="Nolan M."/>
            <person name="Lucas S."/>
            <person name="Tice H."/>
            <person name="Cheng J.F."/>
            <person name="Han C."/>
            <person name="Chertkov O."/>
            <person name="Bruce D."/>
            <person name="Tapia R."/>
            <person name="Goodwin L."/>
            <person name="Pitluck S."/>
            <person name="Liolios K."/>
            <person name="Ivanova N."/>
            <person name="Mavromatis K."/>
            <person name="Chen A."/>
            <person name="Palaniappan K."/>
            <person name="Land M."/>
            <person name="Hauser L."/>
            <person name="Chang Y.J."/>
            <person name="Jeffries C.D."/>
            <person name="Detter J.C."/>
            <person name="Rohde M."/>
            <person name="Goker M."/>
            <person name="Bristow J."/>
            <person name="Eisen J.A."/>
            <person name="Markowitz V."/>
            <person name="Hugenholtz P."/>
            <person name="Klenk H.P."/>
            <person name="Kyrpides N.C."/>
        </authorList>
    </citation>
    <scope>NUCLEOTIDE SEQUENCE [LARGE SCALE GENOMIC DNA]</scope>
    <source>
        <strain evidence="2">ATCC 33309 / DSM 7299 / CCUG 15893 / LMG 7604 / NCTC 12251 / CI</strain>
    </source>
</reference>
<dbReference type="RefSeq" id="WP_013134427.1">
    <property type="nucleotide sequence ID" value="NC_014166.1"/>
</dbReference>
<gene>
    <name evidence="1" type="ordered locus">Arnit_0617</name>
</gene>
<organism evidence="1 2">
    <name type="scientific">Arcobacter nitrofigilis (strain ATCC 33309 / DSM 7299 / CCUG 15893 / LMG 7604 / NCTC 12251 / CI)</name>
    <name type="common">Campylobacter nitrofigilis</name>
    <dbReference type="NCBI Taxonomy" id="572480"/>
    <lineage>
        <taxon>Bacteria</taxon>
        <taxon>Pseudomonadati</taxon>
        <taxon>Campylobacterota</taxon>
        <taxon>Epsilonproteobacteria</taxon>
        <taxon>Campylobacterales</taxon>
        <taxon>Arcobacteraceae</taxon>
        <taxon>Arcobacter</taxon>
    </lineage>
</organism>
<dbReference type="AlphaFoldDB" id="D5V249"/>
<sequence>MAVRLLQAPNLRNPYKGWDMFANNIGQTSRNIINRADNNEYKANYFNYQKEKDNRDMFYKKGRDEKRDNQWQHQFDFDVMQQKKKELANTEVLKATRPDIYANIGQEYGSIPSIENANKMNAVTGNINAIGNIMFTEKNIIFTNNLDIEDIKVILIQRKEVVPSDEYSHILNSYGEIITLCAMAAKGNLKAIKHFKENAIDDFYSIIPEFKQEEVLSHVRRILDLKYPDKELKNADKTESN</sequence>
<dbReference type="HOGENOM" id="CLU_1150008_0_0_7"/>
<evidence type="ECO:0000313" key="1">
    <source>
        <dbReference type="EMBL" id="ADG92282.1"/>
    </source>
</evidence>
<keyword evidence="2" id="KW-1185">Reference proteome</keyword>
<dbReference type="Proteomes" id="UP000000939">
    <property type="component" value="Chromosome"/>
</dbReference>
<dbReference type="KEGG" id="ant:Arnit_0617"/>
<proteinExistence type="predicted"/>
<accession>D5V249</accession>
<name>D5V249_ARCNC</name>
<dbReference type="STRING" id="572480.Arnit_0617"/>
<protein>
    <submittedName>
        <fullName evidence="1">Uncharacterized protein</fullName>
    </submittedName>
</protein>
<dbReference type="OrthoDB" id="10021052at2"/>
<dbReference type="EMBL" id="CP001999">
    <property type="protein sequence ID" value="ADG92282.1"/>
    <property type="molecule type" value="Genomic_DNA"/>
</dbReference>